<dbReference type="OrthoDB" id="9774685at2"/>
<dbReference type="GO" id="GO:0004803">
    <property type="term" value="F:transposase activity"/>
    <property type="evidence" value="ECO:0007669"/>
    <property type="project" value="InterPro"/>
</dbReference>
<dbReference type="SUPFAM" id="SSF46689">
    <property type="entry name" value="Homeodomain-like"/>
    <property type="match status" value="1"/>
</dbReference>
<gene>
    <name evidence="2" type="ORF">ELY37_08210</name>
</gene>
<protein>
    <recommendedName>
        <fullName evidence="4">Transposase</fullName>
    </recommendedName>
</protein>
<comment type="caution">
    <text evidence="2">The sequence shown here is derived from an EMBL/GenBank/DDBJ whole genome shotgun (WGS) entry which is preliminary data.</text>
</comment>
<dbReference type="AlphaFoldDB" id="A0A3S0X249"/>
<reference evidence="2 3" key="1">
    <citation type="submission" date="2018-12" db="EMBL/GenBank/DDBJ databases">
        <title>three novel Halomonas strain isolated from plants.</title>
        <authorList>
            <person name="Sun C."/>
        </authorList>
    </citation>
    <scope>NUCLEOTIDE SEQUENCE [LARGE SCALE GENOMIC DNA]</scope>
    <source>
        <strain evidence="2 3">RC</strain>
    </source>
</reference>
<organism evidence="2 3">
    <name type="scientific">Vreelandella populi</name>
    <dbReference type="NCBI Taxonomy" id="2498858"/>
    <lineage>
        <taxon>Bacteria</taxon>
        <taxon>Pseudomonadati</taxon>
        <taxon>Pseudomonadota</taxon>
        <taxon>Gammaproteobacteria</taxon>
        <taxon>Oceanospirillales</taxon>
        <taxon>Halomonadaceae</taxon>
        <taxon>Vreelandella</taxon>
    </lineage>
</organism>
<dbReference type="InterPro" id="IPR002514">
    <property type="entry name" value="Transposase_8"/>
</dbReference>
<sequence>MTGAIKEHEADVTVGYLCRKLDISSRTFYNWRSKYAGLEVNKAKHLRELEAYRWRWSKVAGKPHTRQPAQIAPELIHSAALT</sequence>
<evidence type="ECO:0000313" key="2">
    <source>
        <dbReference type="EMBL" id="RUR46773.1"/>
    </source>
</evidence>
<evidence type="ECO:0000313" key="3">
    <source>
        <dbReference type="Proteomes" id="UP000286912"/>
    </source>
</evidence>
<dbReference type="Proteomes" id="UP000286912">
    <property type="component" value="Unassembled WGS sequence"/>
</dbReference>
<name>A0A3S0X249_9GAMM</name>
<dbReference type="GO" id="GO:0006313">
    <property type="term" value="P:DNA transposition"/>
    <property type="evidence" value="ECO:0007669"/>
    <property type="project" value="InterPro"/>
</dbReference>
<dbReference type="GO" id="GO:0003677">
    <property type="term" value="F:DNA binding"/>
    <property type="evidence" value="ECO:0007669"/>
    <property type="project" value="InterPro"/>
</dbReference>
<proteinExistence type="inferred from homology"/>
<dbReference type="Pfam" id="PF01527">
    <property type="entry name" value="HTH_Tnp_1"/>
    <property type="match status" value="1"/>
</dbReference>
<dbReference type="EMBL" id="RZHD01000005">
    <property type="protein sequence ID" value="RUR46773.1"/>
    <property type="molecule type" value="Genomic_DNA"/>
</dbReference>
<dbReference type="InterPro" id="IPR009057">
    <property type="entry name" value="Homeodomain-like_sf"/>
</dbReference>
<comment type="similarity">
    <text evidence="1">Belongs to the transposase 8 family.</text>
</comment>
<accession>A0A3S0X249</accession>
<evidence type="ECO:0008006" key="4">
    <source>
        <dbReference type="Google" id="ProtNLM"/>
    </source>
</evidence>
<keyword evidence="3" id="KW-1185">Reference proteome</keyword>
<evidence type="ECO:0000256" key="1">
    <source>
        <dbReference type="ARBA" id="ARBA00009964"/>
    </source>
</evidence>